<protein>
    <submittedName>
        <fullName evidence="1">Uncharacterized protein</fullName>
    </submittedName>
</protein>
<dbReference type="EMBL" id="CAJJDP010000114">
    <property type="protein sequence ID" value="CAD8197443.1"/>
    <property type="molecule type" value="Genomic_DNA"/>
</dbReference>
<name>A0A8S1X8Z3_PAROT</name>
<sequence length="82" mass="9857">MYSILYFISNLFIEGILDLCSFDNRDLDILIKNFLGEEGISRTSYEHHLKMAENDKEYKLKEEKQLVDLHQREDQDHMLLIH</sequence>
<evidence type="ECO:0000313" key="2">
    <source>
        <dbReference type="Proteomes" id="UP000683925"/>
    </source>
</evidence>
<evidence type="ECO:0000313" key="1">
    <source>
        <dbReference type="EMBL" id="CAD8197443.1"/>
    </source>
</evidence>
<dbReference type="AlphaFoldDB" id="A0A8S1X8Z3"/>
<accession>A0A8S1X8Z3</accession>
<reference evidence="1" key="1">
    <citation type="submission" date="2021-01" db="EMBL/GenBank/DDBJ databases">
        <authorList>
            <consortium name="Genoscope - CEA"/>
            <person name="William W."/>
        </authorList>
    </citation>
    <scope>NUCLEOTIDE SEQUENCE</scope>
</reference>
<dbReference type="Proteomes" id="UP000683925">
    <property type="component" value="Unassembled WGS sequence"/>
</dbReference>
<comment type="caution">
    <text evidence="1">The sequence shown here is derived from an EMBL/GenBank/DDBJ whole genome shotgun (WGS) entry which is preliminary data.</text>
</comment>
<gene>
    <name evidence="1" type="ORF">POCTA_138.1.T1140114</name>
</gene>
<keyword evidence="2" id="KW-1185">Reference proteome</keyword>
<organism evidence="1 2">
    <name type="scientific">Paramecium octaurelia</name>
    <dbReference type="NCBI Taxonomy" id="43137"/>
    <lineage>
        <taxon>Eukaryota</taxon>
        <taxon>Sar</taxon>
        <taxon>Alveolata</taxon>
        <taxon>Ciliophora</taxon>
        <taxon>Intramacronucleata</taxon>
        <taxon>Oligohymenophorea</taxon>
        <taxon>Peniculida</taxon>
        <taxon>Parameciidae</taxon>
        <taxon>Paramecium</taxon>
    </lineage>
</organism>
<proteinExistence type="predicted"/>